<evidence type="ECO:0000256" key="2">
    <source>
        <dbReference type="ARBA" id="ARBA00022692"/>
    </source>
</evidence>
<keyword evidence="2 6" id="KW-0812">Transmembrane</keyword>
<reference evidence="10" key="1">
    <citation type="submission" date="2021-01" db="EMBL/GenBank/DDBJ databases">
        <authorList>
            <person name="Corre E."/>
            <person name="Pelletier E."/>
            <person name="Niang G."/>
            <person name="Scheremetjew M."/>
            <person name="Finn R."/>
            <person name="Kale V."/>
            <person name="Holt S."/>
            <person name="Cochrane G."/>
            <person name="Meng A."/>
            <person name="Brown T."/>
            <person name="Cohen L."/>
        </authorList>
    </citation>
    <scope>NUCLEOTIDE SEQUENCE</scope>
    <source>
        <strain evidence="10">UTEX LB 2760</strain>
    </source>
</reference>
<evidence type="ECO:0000256" key="3">
    <source>
        <dbReference type="ARBA" id="ARBA00022824"/>
    </source>
</evidence>
<dbReference type="PROSITE" id="PS50845">
    <property type="entry name" value="RETICULON"/>
    <property type="match status" value="1"/>
</dbReference>
<protein>
    <recommendedName>
        <fullName evidence="6">Reticulon-like protein</fullName>
    </recommendedName>
</protein>
<feature type="coiled-coil region" evidence="7">
    <location>
        <begin position="189"/>
        <end position="217"/>
    </location>
</feature>
<feature type="domain" description="Reticulon" evidence="9">
    <location>
        <begin position="36"/>
        <end position="275"/>
    </location>
</feature>
<dbReference type="PANTHER" id="PTHR10994">
    <property type="entry name" value="RETICULON"/>
    <property type="match status" value="1"/>
</dbReference>
<evidence type="ECO:0000256" key="7">
    <source>
        <dbReference type="SAM" id="Coils"/>
    </source>
</evidence>
<dbReference type="Pfam" id="PF02453">
    <property type="entry name" value="Reticulon"/>
    <property type="match status" value="1"/>
</dbReference>
<evidence type="ECO:0000256" key="1">
    <source>
        <dbReference type="ARBA" id="ARBA00004477"/>
    </source>
</evidence>
<feature type="compositionally biased region" description="Low complexity" evidence="8">
    <location>
        <begin position="255"/>
        <end position="269"/>
    </location>
</feature>
<dbReference type="InterPro" id="IPR045064">
    <property type="entry name" value="Reticulon-like"/>
</dbReference>
<organism evidence="10">
    <name type="scientific">Rhodosorus marinus</name>
    <dbReference type="NCBI Taxonomy" id="101924"/>
    <lineage>
        <taxon>Eukaryota</taxon>
        <taxon>Rhodophyta</taxon>
        <taxon>Stylonematophyceae</taxon>
        <taxon>Stylonematales</taxon>
        <taxon>Stylonemataceae</taxon>
        <taxon>Rhodosorus</taxon>
    </lineage>
</organism>
<feature type="transmembrane region" description="Helical" evidence="6">
    <location>
        <begin position="156"/>
        <end position="181"/>
    </location>
</feature>
<evidence type="ECO:0000256" key="4">
    <source>
        <dbReference type="ARBA" id="ARBA00022989"/>
    </source>
</evidence>
<dbReference type="GO" id="GO:0005789">
    <property type="term" value="C:endoplasmic reticulum membrane"/>
    <property type="evidence" value="ECO:0007669"/>
    <property type="project" value="UniProtKB-SubCell"/>
</dbReference>
<dbReference type="PANTHER" id="PTHR10994:SF193">
    <property type="entry name" value="RETICULON-LIKE PROTEIN"/>
    <property type="match status" value="1"/>
</dbReference>
<keyword evidence="3 6" id="KW-0256">Endoplasmic reticulum</keyword>
<feature type="transmembrane region" description="Helical" evidence="6">
    <location>
        <begin position="69"/>
        <end position="87"/>
    </location>
</feature>
<evidence type="ECO:0000256" key="6">
    <source>
        <dbReference type="RuleBase" id="RU363132"/>
    </source>
</evidence>
<dbReference type="InterPro" id="IPR003388">
    <property type="entry name" value="Reticulon"/>
</dbReference>
<accession>A0A7S0BG89</accession>
<feature type="region of interest" description="Disordered" evidence="8">
    <location>
        <begin position="255"/>
        <end position="275"/>
    </location>
</feature>
<comment type="subcellular location">
    <subcellularLocation>
        <location evidence="1 6">Endoplasmic reticulum membrane</location>
        <topology evidence="1 6">Multi-pass membrane protein</topology>
    </subcellularLocation>
</comment>
<feature type="transmembrane region" description="Helical" evidence="6">
    <location>
        <begin position="45"/>
        <end position="64"/>
    </location>
</feature>
<proteinExistence type="predicted"/>
<evidence type="ECO:0000256" key="8">
    <source>
        <dbReference type="SAM" id="MobiDB-lite"/>
    </source>
</evidence>
<sequence length="275" mass="30450">METSPDEIAPKAPELPKFDETVGGASGGDVPTETLVEKIVLWRDLKLSGAIFGSVNLICILTLFLKYSFLSVFSFLVMLLLTASFLFENGAKLLEGHLGKENIPQPSFGLEPFNTDAIQAKVPQVVDFLNENITKLRDIVTCKDNKTTLRAIGVAFGFYLVGRIFPDLILFYLLFLSAFILPKVYEMNKEQIDAAAAQAQERLAEESAKAYKIAEERTKEYSEIASKKFNETASPYLEKYQPQLDTLRQRFSKASVQAPVDAASSAASDVTKKAE</sequence>
<evidence type="ECO:0000256" key="5">
    <source>
        <dbReference type="ARBA" id="ARBA00023136"/>
    </source>
</evidence>
<dbReference type="GO" id="GO:0009617">
    <property type="term" value="P:response to bacterium"/>
    <property type="evidence" value="ECO:0007669"/>
    <property type="project" value="InterPro"/>
</dbReference>
<dbReference type="AlphaFoldDB" id="A0A7S0BG89"/>
<dbReference type="EMBL" id="HBEK01002690">
    <property type="protein sequence ID" value="CAD8391548.1"/>
    <property type="molecule type" value="Transcribed_RNA"/>
</dbReference>
<feature type="region of interest" description="Disordered" evidence="8">
    <location>
        <begin position="1"/>
        <end position="26"/>
    </location>
</feature>
<keyword evidence="5 6" id="KW-0472">Membrane</keyword>
<keyword evidence="7" id="KW-0175">Coiled coil</keyword>
<gene>
    <name evidence="10" type="ORF">RMAR0315_LOCUS1523</name>
</gene>
<name>A0A7S0BG89_9RHOD</name>
<keyword evidence="4 6" id="KW-1133">Transmembrane helix</keyword>
<evidence type="ECO:0000313" key="10">
    <source>
        <dbReference type="EMBL" id="CAD8391548.1"/>
    </source>
</evidence>
<evidence type="ECO:0000259" key="9">
    <source>
        <dbReference type="PROSITE" id="PS50845"/>
    </source>
</evidence>